<organism evidence="10 11">
    <name type="scientific">Camelimonas lactis</name>
    <dbReference type="NCBI Taxonomy" id="659006"/>
    <lineage>
        <taxon>Bacteria</taxon>
        <taxon>Pseudomonadati</taxon>
        <taxon>Pseudomonadota</taxon>
        <taxon>Alphaproteobacteria</taxon>
        <taxon>Hyphomicrobiales</taxon>
        <taxon>Chelatococcaceae</taxon>
        <taxon>Camelimonas</taxon>
    </lineage>
</organism>
<dbReference type="EMBL" id="SLWL01000002">
    <property type="protein sequence ID" value="TCO15132.1"/>
    <property type="molecule type" value="Genomic_DNA"/>
</dbReference>
<dbReference type="InterPro" id="IPR036250">
    <property type="entry name" value="AcylCo_DH-like_C"/>
</dbReference>
<dbReference type="Pfam" id="PF00441">
    <property type="entry name" value="Acyl-CoA_dh_1"/>
    <property type="match status" value="1"/>
</dbReference>
<feature type="domain" description="Acyl-CoA dehydrogenase/oxidase N-terminal" evidence="9">
    <location>
        <begin position="6"/>
        <end position="117"/>
    </location>
</feature>
<keyword evidence="5 6" id="KW-0560">Oxidoreductase</keyword>
<dbReference type="GO" id="GO:0003995">
    <property type="term" value="F:acyl-CoA dehydrogenase activity"/>
    <property type="evidence" value="ECO:0007669"/>
    <property type="project" value="TreeGrafter"/>
</dbReference>
<evidence type="ECO:0000259" key="9">
    <source>
        <dbReference type="Pfam" id="PF02771"/>
    </source>
</evidence>
<sequence length="373" mass="38667">MDFNFTEEQVMLRDGVARYLDRNYDFDARQGLLRSGAAWSKETWSQFAELGVLALPFPEEVGGLGGSAATLVPVAETCGEHLTVEPLAFALALAGGALVAAGDNAGARARLADLASGASVGAFAYDEGRGLAAPAQIAMAATASGDGFTLNGEKRLVFGAAQADFLVVAARAAGKAGDAAGLVLLLVDPKADGVTFTPFRTQDGRSAAHVRFDNVKVAGADVLVRDAHDVIVRLVADAILLLAAEAVGAMSALMRITGAYATTRKQFGVAIGTFQAVAHRLADMKIALARAHATLTYSTALAEAGRLTARDVSVLKAQVGKLGRAIAEAAVQTHGGVGMTDELSVGHYMKRVLAFESMFGAADYHFRMIGQAA</sequence>
<dbReference type="InterPro" id="IPR006091">
    <property type="entry name" value="Acyl-CoA_Oxase/DH_mid-dom"/>
</dbReference>
<feature type="domain" description="Acyl-CoA oxidase/dehydrogenase middle" evidence="8">
    <location>
        <begin position="124"/>
        <end position="215"/>
    </location>
</feature>
<feature type="domain" description="Acyl-CoA dehydrogenase/oxidase C-terminal" evidence="7">
    <location>
        <begin position="240"/>
        <end position="372"/>
    </location>
</feature>
<dbReference type="PANTHER" id="PTHR43884:SF20">
    <property type="entry name" value="ACYL-COA DEHYDROGENASE FADE28"/>
    <property type="match status" value="1"/>
</dbReference>
<evidence type="ECO:0008006" key="12">
    <source>
        <dbReference type="Google" id="ProtNLM"/>
    </source>
</evidence>
<name>A0A4R2GZ30_9HYPH</name>
<evidence type="ECO:0000256" key="6">
    <source>
        <dbReference type="RuleBase" id="RU362125"/>
    </source>
</evidence>
<keyword evidence="11" id="KW-1185">Reference proteome</keyword>
<dbReference type="InterPro" id="IPR046373">
    <property type="entry name" value="Acyl-CoA_Oxase/DH_mid-dom_sf"/>
</dbReference>
<comment type="similarity">
    <text evidence="2 6">Belongs to the acyl-CoA dehydrogenase family.</text>
</comment>
<dbReference type="InterPro" id="IPR009075">
    <property type="entry name" value="AcylCo_DH/oxidase_C"/>
</dbReference>
<dbReference type="InterPro" id="IPR009100">
    <property type="entry name" value="AcylCoA_DH/oxidase_NM_dom_sf"/>
</dbReference>
<evidence type="ECO:0000256" key="1">
    <source>
        <dbReference type="ARBA" id="ARBA00001974"/>
    </source>
</evidence>
<dbReference type="InterPro" id="IPR013786">
    <property type="entry name" value="AcylCoA_DH/ox_N"/>
</dbReference>
<evidence type="ECO:0000256" key="5">
    <source>
        <dbReference type="ARBA" id="ARBA00023002"/>
    </source>
</evidence>
<evidence type="ECO:0000313" key="11">
    <source>
        <dbReference type="Proteomes" id="UP000294881"/>
    </source>
</evidence>
<dbReference type="Pfam" id="PF02771">
    <property type="entry name" value="Acyl-CoA_dh_N"/>
    <property type="match status" value="1"/>
</dbReference>
<dbReference type="SUPFAM" id="SSF56645">
    <property type="entry name" value="Acyl-CoA dehydrogenase NM domain-like"/>
    <property type="match status" value="1"/>
</dbReference>
<dbReference type="Proteomes" id="UP000294881">
    <property type="component" value="Unassembled WGS sequence"/>
</dbReference>
<dbReference type="Gene3D" id="1.20.140.10">
    <property type="entry name" value="Butyryl-CoA Dehydrogenase, subunit A, domain 3"/>
    <property type="match status" value="1"/>
</dbReference>
<reference evidence="10 11" key="1">
    <citation type="submission" date="2019-03" db="EMBL/GenBank/DDBJ databases">
        <title>Genomic Encyclopedia of Type Strains, Phase IV (KMG-IV): sequencing the most valuable type-strain genomes for metagenomic binning, comparative biology and taxonomic classification.</title>
        <authorList>
            <person name="Goeker M."/>
        </authorList>
    </citation>
    <scope>NUCLEOTIDE SEQUENCE [LARGE SCALE GENOMIC DNA]</scope>
    <source>
        <strain evidence="10 11">DSM 22958</strain>
    </source>
</reference>
<evidence type="ECO:0000313" key="10">
    <source>
        <dbReference type="EMBL" id="TCO15132.1"/>
    </source>
</evidence>
<dbReference type="Gene3D" id="1.10.540.10">
    <property type="entry name" value="Acyl-CoA dehydrogenase/oxidase, N-terminal domain"/>
    <property type="match status" value="1"/>
</dbReference>
<comment type="caution">
    <text evidence="10">The sequence shown here is derived from an EMBL/GenBank/DDBJ whole genome shotgun (WGS) entry which is preliminary data.</text>
</comment>
<accession>A0A4R2GZ30</accession>
<dbReference type="SUPFAM" id="SSF47203">
    <property type="entry name" value="Acyl-CoA dehydrogenase C-terminal domain-like"/>
    <property type="match status" value="1"/>
</dbReference>
<dbReference type="InterPro" id="IPR037069">
    <property type="entry name" value="AcylCoA_DH/ox_N_sf"/>
</dbReference>
<evidence type="ECO:0000256" key="3">
    <source>
        <dbReference type="ARBA" id="ARBA00022630"/>
    </source>
</evidence>
<dbReference type="OrthoDB" id="9775090at2"/>
<evidence type="ECO:0000256" key="4">
    <source>
        <dbReference type="ARBA" id="ARBA00022827"/>
    </source>
</evidence>
<keyword evidence="3 6" id="KW-0285">Flavoprotein</keyword>
<dbReference type="GO" id="GO:0050660">
    <property type="term" value="F:flavin adenine dinucleotide binding"/>
    <property type="evidence" value="ECO:0007669"/>
    <property type="project" value="InterPro"/>
</dbReference>
<gene>
    <name evidence="10" type="ORF">EV666_102109</name>
</gene>
<proteinExistence type="inferred from homology"/>
<protein>
    <recommendedName>
        <fullName evidence="12">Alkylation response protein AidB-like acyl-CoA dehydrogenase</fullName>
    </recommendedName>
</protein>
<dbReference type="CDD" id="cd00567">
    <property type="entry name" value="ACAD"/>
    <property type="match status" value="1"/>
</dbReference>
<dbReference type="RefSeq" id="WP_132003172.1">
    <property type="nucleotide sequence ID" value="NZ_JBHUNN010000002.1"/>
</dbReference>
<evidence type="ECO:0000259" key="7">
    <source>
        <dbReference type="Pfam" id="PF00441"/>
    </source>
</evidence>
<dbReference type="Pfam" id="PF02770">
    <property type="entry name" value="Acyl-CoA_dh_M"/>
    <property type="match status" value="1"/>
</dbReference>
<dbReference type="PANTHER" id="PTHR43884">
    <property type="entry name" value="ACYL-COA DEHYDROGENASE"/>
    <property type="match status" value="1"/>
</dbReference>
<comment type="cofactor">
    <cofactor evidence="1 6">
        <name>FAD</name>
        <dbReference type="ChEBI" id="CHEBI:57692"/>
    </cofactor>
</comment>
<keyword evidence="4 6" id="KW-0274">FAD</keyword>
<evidence type="ECO:0000259" key="8">
    <source>
        <dbReference type="Pfam" id="PF02770"/>
    </source>
</evidence>
<dbReference type="AlphaFoldDB" id="A0A4R2GZ30"/>
<evidence type="ECO:0000256" key="2">
    <source>
        <dbReference type="ARBA" id="ARBA00009347"/>
    </source>
</evidence>
<dbReference type="Gene3D" id="2.40.110.10">
    <property type="entry name" value="Butyryl-CoA Dehydrogenase, subunit A, domain 2"/>
    <property type="match status" value="1"/>
</dbReference>